<accession>A0ABU9Z7B7</accession>
<reference evidence="4 5" key="1">
    <citation type="journal article" date="2023" name="PLoS ONE">
        <title>Complete genome assembly of Hawai'i environmental nontuberculous mycobacteria reveals unexpected co-isolation with methylobacteria.</title>
        <authorList>
            <person name="Hendrix J."/>
            <person name="Epperson L.E."/>
            <person name="Tong E.I."/>
            <person name="Chan Y.L."/>
            <person name="Hasan N.A."/>
            <person name="Dawrs S.N."/>
            <person name="Norton G.J."/>
            <person name="Virdi R."/>
            <person name="Crooks J.L."/>
            <person name="Chan E.D."/>
            <person name="Honda J.R."/>
            <person name="Strong M."/>
        </authorList>
    </citation>
    <scope>NUCLEOTIDE SEQUENCE [LARGE SCALE GENOMIC DNA]</scope>
    <source>
        <strain evidence="4 5">NJH_HI01</strain>
    </source>
</reference>
<evidence type="ECO:0000256" key="2">
    <source>
        <dbReference type="SAM" id="MobiDB-lite"/>
    </source>
</evidence>
<comment type="caution">
    <text evidence="4">The sequence shown here is derived from an EMBL/GenBank/DDBJ whole genome shotgun (WGS) entry which is preliminary data.</text>
</comment>
<evidence type="ECO:0000259" key="3">
    <source>
        <dbReference type="SMART" id="SM00382"/>
    </source>
</evidence>
<organism evidence="4 5">
    <name type="scientific">Methylorubrum rhodesianum</name>
    <dbReference type="NCBI Taxonomy" id="29427"/>
    <lineage>
        <taxon>Bacteria</taxon>
        <taxon>Pseudomonadati</taxon>
        <taxon>Pseudomonadota</taxon>
        <taxon>Alphaproteobacteria</taxon>
        <taxon>Hyphomicrobiales</taxon>
        <taxon>Methylobacteriaceae</taxon>
        <taxon>Methylorubrum</taxon>
    </lineage>
</organism>
<dbReference type="PRINTS" id="PR00830">
    <property type="entry name" value="ENDOLAPTASE"/>
</dbReference>
<dbReference type="InterPro" id="IPR003960">
    <property type="entry name" value="ATPase_AAA_CS"/>
</dbReference>
<dbReference type="InterPro" id="IPR003593">
    <property type="entry name" value="AAA+_ATPase"/>
</dbReference>
<protein>
    <submittedName>
        <fullName evidence="4">AAA family ATPase</fullName>
    </submittedName>
</protein>
<dbReference type="RefSeq" id="WP_200671248.1">
    <property type="nucleotide sequence ID" value="NZ_JACWCW010000055.1"/>
</dbReference>
<dbReference type="Gene3D" id="3.40.50.300">
    <property type="entry name" value="P-loop containing nucleotide triphosphate hydrolases"/>
    <property type="match status" value="1"/>
</dbReference>
<comment type="similarity">
    <text evidence="1">Belongs to the AAA ATPase family.</text>
</comment>
<dbReference type="InterPro" id="IPR037219">
    <property type="entry name" value="Peptidase_M41-like"/>
</dbReference>
<evidence type="ECO:0000313" key="4">
    <source>
        <dbReference type="EMBL" id="MEN3227168.1"/>
    </source>
</evidence>
<dbReference type="SMART" id="SM00382">
    <property type="entry name" value="AAA"/>
    <property type="match status" value="1"/>
</dbReference>
<dbReference type="InterPro" id="IPR003959">
    <property type="entry name" value="ATPase_AAA_core"/>
</dbReference>
<keyword evidence="5" id="KW-1185">Reference proteome</keyword>
<dbReference type="SUPFAM" id="SSF52540">
    <property type="entry name" value="P-loop containing nucleoside triphosphate hydrolases"/>
    <property type="match status" value="1"/>
</dbReference>
<dbReference type="Proteomes" id="UP001404845">
    <property type="component" value="Unassembled WGS sequence"/>
</dbReference>
<dbReference type="InterPro" id="IPR027417">
    <property type="entry name" value="P-loop_NTPase"/>
</dbReference>
<dbReference type="Pfam" id="PF00004">
    <property type="entry name" value="AAA"/>
    <property type="match status" value="1"/>
</dbReference>
<feature type="compositionally biased region" description="Polar residues" evidence="2">
    <location>
        <begin position="8"/>
        <end position="17"/>
    </location>
</feature>
<dbReference type="PROSITE" id="PS00674">
    <property type="entry name" value="AAA"/>
    <property type="match status" value="1"/>
</dbReference>
<dbReference type="CDD" id="cd19481">
    <property type="entry name" value="RecA-like_protease"/>
    <property type="match status" value="1"/>
</dbReference>
<dbReference type="PANTHER" id="PTHR23076">
    <property type="entry name" value="METALLOPROTEASE M41 FTSH"/>
    <property type="match status" value="1"/>
</dbReference>
<sequence length="671" mass="69659">MKKLDKTPAQTLKSLAASTEPEAGSLDEFLDNGAAPRESVATMPVRVILAMALIQDTVPARYLDRIATHTGTAMVVGVPGPDYVEAVGQAFSRAGCWGVTYRRSGASKTGDKPGVGSDEAAQILSAGQNVLGVSHAPDQFLPASLVTAADIRIDLRAPSPRVLRSAIFLVTGRRPRRIPDDAARGLSFEEVAACIRRGSRAGDCVRRLAAASKAKFRGDPALVDVPTLDRMHGLGPAAEWGLSLAAAVSEWRRNEREWASIDRAAIVSGPPGCGKTSYARALAKTLGMPLVSTSVASWFSSGGYLDQVIAAFDAAVARAVAVSPAVLFIDEIDTIPSRVNLGRNSNAEYWNTLVSRILLALDSAVSGETSSLIVVGATNYPERLDDALVRPGRLNRVIRIPALDAPAIAGILRQHLGDDLPDADLMPLAAVGLGASGAEVASWAKGAKETAWAGRRPMEPADLVAQVAPPETRSKAQLMAVARHEASHACSAELLGSGTVESVSIVGRGGFAGRTNARLRTTECLSADELDAFVVSVLCGRAADEHWGSPTSGSAGAPGSDLAIATGLVAGKHASYGLGGTLTYRGAPPDAVGLLDRDAAFRAVVEADLQNLYACARAFVAKNATLIESLAHRLVRSPILSGAEVRGVIGTPASAASVDGSRVVQVGGVHG</sequence>
<dbReference type="Gene3D" id="1.20.58.760">
    <property type="entry name" value="Peptidase M41"/>
    <property type="match status" value="1"/>
</dbReference>
<dbReference type="PANTHER" id="PTHR23076:SF97">
    <property type="entry name" value="ATP-DEPENDENT ZINC METALLOPROTEASE YME1L1"/>
    <property type="match status" value="1"/>
</dbReference>
<keyword evidence="1" id="KW-0547">Nucleotide-binding</keyword>
<evidence type="ECO:0000313" key="5">
    <source>
        <dbReference type="Proteomes" id="UP001404845"/>
    </source>
</evidence>
<proteinExistence type="inferred from homology"/>
<feature type="domain" description="AAA+ ATPase" evidence="3">
    <location>
        <begin position="261"/>
        <end position="404"/>
    </location>
</feature>
<evidence type="ECO:0000256" key="1">
    <source>
        <dbReference type="RuleBase" id="RU003651"/>
    </source>
</evidence>
<gene>
    <name evidence="4" type="ORF">PUR21_05770</name>
</gene>
<feature type="region of interest" description="Disordered" evidence="2">
    <location>
        <begin position="1"/>
        <end position="20"/>
    </location>
</feature>
<dbReference type="SUPFAM" id="SSF140990">
    <property type="entry name" value="FtsH protease domain-like"/>
    <property type="match status" value="1"/>
</dbReference>
<name>A0ABU9Z7B7_9HYPH</name>
<keyword evidence="1" id="KW-0067">ATP-binding</keyword>
<dbReference type="EMBL" id="JAQYXL010000001">
    <property type="protein sequence ID" value="MEN3227168.1"/>
    <property type="molecule type" value="Genomic_DNA"/>
</dbReference>